<sequence length="232" mass="27247">MSKKNDLLKYLNLLFEAKAELTGDPVAPIRYNGYEWEGGMRLELLDLELAVCPMMAETAVRGQRSFMIWKMLSERVLELEEVFSPRKDGTLHRYLRITRGDELVQFKQLDADTREMINRFVLVQRESYLRYARCFCSEPAVLPSVFTLSLDDMELGELLACFYRSGIVRCLTGDMTEKEFIRFFCRVWNLPLNPDYYSLISKSLARPHPTALIERLRTSLEDHIEKLDARRW</sequence>
<accession>A0ABR7D3V6</accession>
<dbReference type="Proteomes" id="UP000646484">
    <property type="component" value="Unassembled WGS sequence"/>
</dbReference>
<dbReference type="EMBL" id="JACOOH010000005">
    <property type="protein sequence ID" value="MBC5622050.1"/>
    <property type="molecule type" value="Genomic_DNA"/>
</dbReference>
<evidence type="ECO:0000313" key="1">
    <source>
        <dbReference type="EMBL" id="MBC5622050.1"/>
    </source>
</evidence>
<comment type="caution">
    <text evidence="1">The sequence shown here is derived from an EMBL/GenBank/DDBJ whole genome shotgun (WGS) entry which is preliminary data.</text>
</comment>
<name>A0ABR7D3V6_9BACT</name>
<proteinExistence type="predicted"/>
<evidence type="ECO:0000313" key="2">
    <source>
        <dbReference type="Proteomes" id="UP000646484"/>
    </source>
</evidence>
<gene>
    <name evidence="1" type="ORF">H8S64_13155</name>
</gene>
<reference evidence="1 2" key="1">
    <citation type="submission" date="2020-08" db="EMBL/GenBank/DDBJ databases">
        <title>Genome public.</title>
        <authorList>
            <person name="Liu C."/>
            <person name="Sun Q."/>
        </authorList>
    </citation>
    <scope>NUCLEOTIDE SEQUENCE [LARGE SCALE GENOMIC DNA]</scope>
    <source>
        <strain evidence="1 2">NSJ-56</strain>
    </source>
</reference>
<dbReference type="RefSeq" id="WP_186976504.1">
    <property type="nucleotide sequence ID" value="NZ_JACOOH010000005.1"/>
</dbReference>
<protein>
    <submittedName>
        <fullName evidence="1">Uncharacterized protein</fullName>
    </submittedName>
</protein>
<organism evidence="1 2">
    <name type="scientific">Butyricimonas hominis</name>
    <dbReference type="NCBI Taxonomy" id="2763032"/>
    <lineage>
        <taxon>Bacteria</taxon>
        <taxon>Pseudomonadati</taxon>
        <taxon>Bacteroidota</taxon>
        <taxon>Bacteroidia</taxon>
        <taxon>Bacteroidales</taxon>
        <taxon>Odoribacteraceae</taxon>
        <taxon>Butyricimonas</taxon>
    </lineage>
</organism>
<keyword evidence="2" id="KW-1185">Reference proteome</keyword>